<organism evidence="1 2">
    <name type="scientific">Chrysochromulina tobinii</name>
    <dbReference type="NCBI Taxonomy" id="1460289"/>
    <lineage>
        <taxon>Eukaryota</taxon>
        <taxon>Haptista</taxon>
        <taxon>Haptophyta</taxon>
        <taxon>Prymnesiophyceae</taxon>
        <taxon>Prymnesiales</taxon>
        <taxon>Chrysochromulinaceae</taxon>
        <taxon>Chrysochromulina</taxon>
    </lineage>
</organism>
<evidence type="ECO:0000313" key="2">
    <source>
        <dbReference type="Proteomes" id="UP000037460"/>
    </source>
</evidence>
<dbReference type="EMBL" id="JWZX01002713">
    <property type="protein sequence ID" value="KOO27450.1"/>
    <property type="molecule type" value="Genomic_DNA"/>
</dbReference>
<comment type="caution">
    <text evidence="1">The sequence shown here is derived from an EMBL/GenBank/DDBJ whole genome shotgun (WGS) entry which is preliminary data.</text>
</comment>
<name>A0A0M0JLW1_9EUKA</name>
<sequence>MASCALLVHFLTTSSPYDHFDHPMLHASFRRCCVSCDKRVDKLHTWPTVSSCMSGCALQFLSWPSNADAIRYFYHPNNMSRFRLPGCNSSSRHARGTGSYRGDLIWEPYPNQLCLWSNMAFGKILANILFMRAFDVTHLIESGRMGGLSLVHYYMLGFGNLTSIEREPVYAVRQGLRDTLGDALVLADGDGMRLVPAFVSNISQTDPQAKIAVIIDGPKGKAAVQLARQVLSQVALVMLDDLAYTPPEGVLSFRTNEMRHS</sequence>
<protein>
    <submittedName>
        <fullName evidence="1">Uncharacterized protein</fullName>
    </submittedName>
</protein>
<reference evidence="2" key="1">
    <citation type="journal article" date="2015" name="PLoS Genet.">
        <title>Genome Sequence and Transcriptome Analyses of Chrysochromulina tobin: Metabolic Tools for Enhanced Algal Fitness in the Prominent Order Prymnesiales (Haptophyceae).</title>
        <authorList>
            <person name="Hovde B.T."/>
            <person name="Deodato C.R."/>
            <person name="Hunsperger H.M."/>
            <person name="Ryken S.A."/>
            <person name="Yost W."/>
            <person name="Jha R.K."/>
            <person name="Patterson J."/>
            <person name="Monnat R.J. Jr."/>
            <person name="Barlow S.B."/>
            <person name="Starkenburg S.R."/>
            <person name="Cattolico R.A."/>
        </authorList>
    </citation>
    <scope>NUCLEOTIDE SEQUENCE</scope>
    <source>
        <strain evidence="2">CCMP291</strain>
    </source>
</reference>
<dbReference type="Proteomes" id="UP000037460">
    <property type="component" value="Unassembled WGS sequence"/>
</dbReference>
<gene>
    <name evidence="1" type="ORF">Ctob_009826</name>
</gene>
<evidence type="ECO:0000313" key="1">
    <source>
        <dbReference type="EMBL" id="KOO27450.1"/>
    </source>
</evidence>
<proteinExistence type="predicted"/>
<keyword evidence="2" id="KW-1185">Reference proteome</keyword>
<dbReference type="AlphaFoldDB" id="A0A0M0JLW1"/>
<accession>A0A0M0JLW1</accession>